<dbReference type="Gene3D" id="1.10.287.110">
    <property type="entry name" value="DnaJ domain"/>
    <property type="match status" value="1"/>
</dbReference>
<dbReference type="InterPro" id="IPR001623">
    <property type="entry name" value="DnaJ_domain"/>
</dbReference>
<dbReference type="PANTHER" id="PTHR44029">
    <property type="entry name" value="DNAJ HOMOLOG SUBFAMILY C MEMBER 21"/>
    <property type="match status" value="1"/>
</dbReference>
<feature type="compositionally biased region" description="Basic residues" evidence="5">
    <location>
        <begin position="420"/>
        <end position="429"/>
    </location>
</feature>
<evidence type="ECO:0000256" key="5">
    <source>
        <dbReference type="SAM" id="MobiDB-lite"/>
    </source>
</evidence>
<dbReference type="PROSITE" id="PS50076">
    <property type="entry name" value="DNAJ_2"/>
    <property type="match status" value="1"/>
</dbReference>
<comment type="caution">
    <text evidence="8">The sequence shown here is derived from an EMBL/GenBank/DDBJ whole genome shotgun (WGS) entry which is preliminary data.</text>
</comment>
<dbReference type="PRINTS" id="PR00625">
    <property type="entry name" value="JDOMAIN"/>
</dbReference>
<feature type="compositionally biased region" description="Polar residues" evidence="5">
    <location>
        <begin position="262"/>
        <end position="277"/>
    </location>
</feature>
<dbReference type="GO" id="GO:0005737">
    <property type="term" value="C:cytoplasm"/>
    <property type="evidence" value="ECO:0007669"/>
    <property type="project" value="TreeGrafter"/>
</dbReference>
<keyword evidence="2 4" id="KW-0863">Zinc-finger</keyword>
<dbReference type="Pfam" id="PF00096">
    <property type="entry name" value="zf-C2H2"/>
    <property type="match status" value="1"/>
</dbReference>
<feature type="region of interest" description="Disordered" evidence="5">
    <location>
        <begin position="530"/>
        <end position="551"/>
    </location>
</feature>
<dbReference type="PROSITE" id="PS00028">
    <property type="entry name" value="ZINC_FINGER_C2H2_1"/>
    <property type="match status" value="2"/>
</dbReference>
<feature type="region of interest" description="Disordered" evidence="5">
    <location>
        <begin position="256"/>
        <end position="277"/>
    </location>
</feature>
<name>A0A9W9ADZ4_9AGAR</name>
<evidence type="ECO:0000313" key="9">
    <source>
        <dbReference type="Proteomes" id="UP001150266"/>
    </source>
</evidence>
<organism evidence="8 9">
    <name type="scientific">Lentinula aciculospora</name>
    <dbReference type="NCBI Taxonomy" id="153920"/>
    <lineage>
        <taxon>Eukaryota</taxon>
        <taxon>Fungi</taxon>
        <taxon>Dikarya</taxon>
        <taxon>Basidiomycota</taxon>
        <taxon>Agaricomycotina</taxon>
        <taxon>Agaricomycetes</taxon>
        <taxon>Agaricomycetidae</taxon>
        <taxon>Agaricales</taxon>
        <taxon>Marasmiineae</taxon>
        <taxon>Omphalotaceae</taxon>
        <taxon>Lentinula</taxon>
    </lineage>
</organism>
<feature type="domain" description="C2H2-type" evidence="7">
    <location>
        <begin position="508"/>
        <end position="542"/>
    </location>
</feature>
<dbReference type="InterPro" id="IPR036236">
    <property type="entry name" value="Znf_C2H2_sf"/>
</dbReference>
<feature type="compositionally biased region" description="Basic and acidic residues" evidence="5">
    <location>
        <begin position="364"/>
        <end position="375"/>
    </location>
</feature>
<proteinExistence type="predicted"/>
<dbReference type="Gene3D" id="3.30.160.60">
    <property type="entry name" value="Classic Zinc Finger"/>
    <property type="match status" value="1"/>
</dbReference>
<keyword evidence="1" id="KW-0479">Metal-binding</keyword>
<dbReference type="SUPFAM" id="SSF57667">
    <property type="entry name" value="beta-beta-alpha zinc fingers"/>
    <property type="match status" value="1"/>
</dbReference>
<dbReference type="InterPro" id="IPR054076">
    <property type="entry name" value="ZUO1-like_ZHD"/>
</dbReference>
<feature type="compositionally biased region" description="Basic and acidic residues" evidence="5">
    <location>
        <begin position="438"/>
        <end position="459"/>
    </location>
</feature>
<dbReference type="Pfam" id="PF00226">
    <property type="entry name" value="DnaJ"/>
    <property type="match status" value="1"/>
</dbReference>
<dbReference type="InterPro" id="IPR036869">
    <property type="entry name" value="J_dom_sf"/>
</dbReference>
<dbReference type="InterPro" id="IPR013087">
    <property type="entry name" value="Znf_C2H2_type"/>
</dbReference>
<dbReference type="EMBL" id="JAOTPV010000007">
    <property type="protein sequence ID" value="KAJ4479941.1"/>
    <property type="molecule type" value="Genomic_DNA"/>
</dbReference>
<dbReference type="Proteomes" id="UP001150266">
    <property type="component" value="Unassembled WGS sequence"/>
</dbReference>
<feature type="region of interest" description="Disordered" evidence="5">
    <location>
        <begin position="357"/>
        <end position="500"/>
    </location>
</feature>
<keyword evidence="3" id="KW-0862">Zinc</keyword>
<dbReference type="Pfam" id="PF12171">
    <property type="entry name" value="zf-C2H2_jaz"/>
    <property type="match status" value="1"/>
</dbReference>
<protein>
    <submittedName>
        <fullName evidence="8">DnaJ domain-containing protein</fullName>
    </submittedName>
</protein>
<evidence type="ECO:0000259" key="7">
    <source>
        <dbReference type="PROSITE" id="PS50157"/>
    </source>
</evidence>
<sequence>MGAGSSKSEQKDVESETIDYYQLLEVEETATADEIKRAFRRLALLHHPDKNTSDVEGATRRFTELQQAYEVLSDDQERAWYDSHKASLAPEPDDETVYEHIRKGVPPSRAPDRGLSVHQLSQFFDATLWKDYGDEGDGFYAIYRNLFVRLEAEERLASDSEVYMPSFGYSNWPWVPQSKGEEATAARTFYNVWINFTTAKDFAWLDAWNISKAPDRRVRRLMEKDNKKARDDARRDFIDTVRSLAKFLRKRDPRYKKHVAQQADTTQTHTSGLTTPNSKKIAAQDVNYIEQEWQKIDNRAGDPDLEWAVAEGDDSEEWECVACNKSFRSEAAWDSHERSKRHLKEVDKLRREMLEEGEILGLHQDQDTEAEKAADIEDDSDSAPDEPLSLPSPSPSHEPEIPTSTSPALESQVEEYGPHRFQKSKKGRNKANPPATSKDPRPKSERKGALNRPSHEEVISPHILSVGMDSGVPKNDTIRPEKPELTKREQRRARQAKKLELNKETATIQCNWPDCGRTFESKTKLFAHVNEEGHAIQSNSSPKSKRGKGKR</sequence>
<dbReference type="CDD" id="cd06257">
    <property type="entry name" value="DnaJ"/>
    <property type="match status" value="1"/>
</dbReference>
<accession>A0A9W9ADZ4</accession>
<dbReference type="PROSITE" id="PS50157">
    <property type="entry name" value="ZINC_FINGER_C2H2_2"/>
    <property type="match status" value="2"/>
</dbReference>
<dbReference type="PANTHER" id="PTHR44029:SF1">
    <property type="entry name" value="DNAJ HOMOLOG SUBFAMILY C MEMBER 21"/>
    <property type="match status" value="1"/>
</dbReference>
<dbReference type="SMART" id="SM00271">
    <property type="entry name" value="DnaJ"/>
    <property type="match status" value="1"/>
</dbReference>
<dbReference type="Pfam" id="PF21884">
    <property type="entry name" value="ZUO1-like_ZHD"/>
    <property type="match status" value="1"/>
</dbReference>
<dbReference type="InterPro" id="IPR022755">
    <property type="entry name" value="Znf_C2H2_jaz"/>
</dbReference>
<dbReference type="SMART" id="SM00451">
    <property type="entry name" value="ZnF_U1"/>
    <property type="match status" value="1"/>
</dbReference>
<evidence type="ECO:0000313" key="8">
    <source>
        <dbReference type="EMBL" id="KAJ4479941.1"/>
    </source>
</evidence>
<feature type="domain" description="J" evidence="6">
    <location>
        <begin position="19"/>
        <end position="85"/>
    </location>
</feature>
<dbReference type="SUPFAM" id="SSF46565">
    <property type="entry name" value="Chaperone J-domain"/>
    <property type="match status" value="1"/>
</dbReference>
<dbReference type="GO" id="GO:0003676">
    <property type="term" value="F:nucleic acid binding"/>
    <property type="evidence" value="ECO:0007669"/>
    <property type="project" value="InterPro"/>
</dbReference>
<keyword evidence="9" id="KW-1185">Reference proteome</keyword>
<dbReference type="InterPro" id="IPR003604">
    <property type="entry name" value="Matrin/U1-like-C_Znf_C2H2"/>
</dbReference>
<dbReference type="AlphaFoldDB" id="A0A9W9ADZ4"/>
<feature type="compositionally biased region" description="Basic and acidic residues" evidence="5">
    <location>
        <begin position="476"/>
        <end position="488"/>
    </location>
</feature>
<evidence type="ECO:0000256" key="4">
    <source>
        <dbReference type="PROSITE-ProRule" id="PRU00042"/>
    </source>
</evidence>
<dbReference type="InterPro" id="IPR051964">
    <property type="entry name" value="Chaperone_stress_response"/>
</dbReference>
<dbReference type="GO" id="GO:0008270">
    <property type="term" value="F:zinc ion binding"/>
    <property type="evidence" value="ECO:0007669"/>
    <property type="project" value="UniProtKB-KW"/>
</dbReference>
<evidence type="ECO:0000256" key="2">
    <source>
        <dbReference type="ARBA" id="ARBA00022771"/>
    </source>
</evidence>
<feature type="domain" description="C2H2-type" evidence="7">
    <location>
        <begin position="318"/>
        <end position="347"/>
    </location>
</feature>
<dbReference type="OrthoDB" id="5894at2759"/>
<gene>
    <name evidence="8" type="ORF">J3R30DRAFT_3466952</name>
</gene>
<evidence type="ECO:0000256" key="3">
    <source>
        <dbReference type="ARBA" id="ARBA00022833"/>
    </source>
</evidence>
<reference evidence="8" key="1">
    <citation type="submission" date="2022-08" db="EMBL/GenBank/DDBJ databases">
        <title>A Global Phylogenomic Analysis of the Shiitake Genus Lentinula.</title>
        <authorList>
            <consortium name="DOE Joint Genome Institute"/>
            <person name="Sierra-Patev S."/>
            <person name="Min B."/>
            <person name="Naranjo-Ortiz M."/>
            <person name="Looney B."/>
            <person name="Konkel Z."/>
            <person name="Slot J.C."/>
            <person name="Sakamoto Y."/>
            <person name="Steenwyk J.L."/>
            <person name="Rokas A."/>
            <person name="Carro J."/>
            <person name="Camarero S."/>
            <person name="Ferreira P."/>
            <person name="Molpeceres G."/>
            <person name="Ruiz-Duenas F.J."/>
            <person name="Serrano A."/>
            <person name="Henrissat B."/>
            <person name="Drula E."/>
            <person name="Hughes K.W."/>
            <person name="Mata J.L."/>
            <person name="Ishikawa N.K."/>
            <person name="Vargas-Isla R."/>
            <person name="Ushijima S."/>
            <person name="Smith C.A."/>
            <person name="Ahrendt S."/>
            <person name="Andreopoulos W."/>
            <person name="He G."/>
            <person name="Labutti K."/>
            <person name="Lipzen A."/>
            <person name="Ng V."/>
            <person name="Riley R."/>
            <person name="Sandor L."/>
            <person name="Barry K."/>
            <person name="Martinez A.T."/>
            <person name="Xiao Y."/>
            <person name="Gibbons J.G."/>
            <person name="Terashima K."/>
            <person name="Grigoriev I.V."/>
            <person name="Hibbett D.S."/>
        </authorList>
    </citation>
    <scope>NUCLEOTIDE SEQUENCE</scope>
    <source>
        <strain evidence="8">JLM2183</strain>
    </source>
</reference>
<dbReference type="PROSITE" id="PS00636">
    <property type="entry name" value="DNAJ_1"/>
    <property type="match status" value="1"/>
</dbReference>
<evidence type="ECO:0000256" key="1">
    <source>
        <dbReference type="ARBA" id="ARBA00022723"/>
    </source>
</evidence>
<dbReference type="SMART" id="SM00355">
    <property type="entry name" value="ZnF_C2H2"/>
    <property type="match status" value="2"/>
</dbReference>
<dbReference type="InterPro" id="IPR018253">
    <property type="entry name" value="DnaJ_domain_CS"/>
</dbReference>
<evidence type="ECO:0000259" key="6">
    <source>
        <dbReference type="PROSITE" id="PS50076"/>
    </source>
</evidence>